<evidence type="ECO:0000313" key="2">
    <source>
        <dbReference type="EMBL" id="GBG28871.1"/>
    </source>
</evidence>
<evidence type="ECO:0000256" key="1">
    <source>
        <dbReference type="SAM" id="Phobius"/>
    </source>
</evidence>
<protein>
    <submittedName>
        <fullName evidence="2">Uncharacterized protein</fullName>
    </submittedName>
</protein>
<name>A0A2R5GKR7_9STRA</name>
<feature type="transmembrane region" description="Helical" evidence="1">
    <location>
        <begin position="221"/>
        <end position="238"/>
    </location>
</feature>
<dbReference type="EMBL" id="BEYU01000049">
    <property type="protein sequence ID" value="GBG28871.1"/>
    <property type="molecule type" value="Genomic_DNA"/>
</dbReference>
<feature type="transmembrane region" description="Helical" evidence="1">
    <location>
        <begin position="92"/>
        <end position="109"/>
    </location>
</feature>
<dbReference type="InParanoid" id="A0A2R5GKR7"/>
<feature type="transmembrane region" description="Helical" evidence="1">
    <location>
        <begin position="60"/>
        <end position="80"/>
    </location>
</feature>
<dbReference type="Proteomes" id="UP000241890">
    <property type="component" value="Unassembled WGS sequence"/>
</dbReference>
<gene>
    <name evidence="2" type="ORF">FCC1311_050922</name>
</gene>
<accession>A0A2R5GKR7</accession>
<feature type="transmembrane region" description="Helical" evidence="1">
    <location>
        <begin position="139"/>
        <end position="156"/>
    </location>
</feature>
<comment type="caution">
    <text evidence="2">The sequence shown here is derived from an EMBL/GenBank/DDBJ whole genome shotgun (WGS) entry which is preliminary data.</text>
</comment>
<evidence type="ECO:0000313" key="3">
    <source>
        <dbReference type="Proteomes" id="UP000241890"/>
    </source>
</evidence>
<dbReference type="AlphaFoldDB" id="A0A2R5GKR7"/>
<feature type="transmembrane region" description="Helical" evidence="1">
    <location>
        <begin position="244"/>
        <end position="261"/>
    </location>
</feature>
<organism evidence="2 3">
    <name type="scientific">Hondaea fermentalgiana</name>
    <dbReference type="NCBI Taxonomy" id="2315210"/>
    <lineage>
        <taxon>Eukaryota</taxon>
        <taxon>Sar</taxon>
        <taxon>Stramenopiles</taxon>
        <taxon>Bigyra</taxon>
        <taxon>Labyrinthulomycetes</taxon>
        <taxon>Thraustochytrida</taxon>
        <taxon>Thraustochytriidae</taxon>
        <taxon>Hondaea</taxon>
    </lineage>
</organism>
<keyword evidence="1" id="KW-0472">Membrane</keyword>
<keyword evidence="1" id="KW-0812">Transmembrane</keyword>
<keyword evidence="3" id="KW-1185">Reference proteome</keyword>
<feature type="transmembrane region" description="Helical" evidence="1">
    <location>
        <begin position="188"/>
        <end position="209"/>
    </location>
</feature>
<keyword evidence="1" id="KW-1133">Transmembrane helix</keyword>
<proteinExistence type="predicted"/>
<sequence>MATKPLGAIVALGVASAYAAPLVLWLGMKKDVAEVQELMTPWTALEGFKKGNLLGDLNSWGTLVGGCLLLYNFLYVMTLHSNLPTTQMRVTGLMRILVGAALLYAHYVLKAPNMNILLAANDISTGLLSIIFPSSIMSLIPNAFLTAGLGAGVLLPDLRAELTRLFAKLATTLPFEGVDPVVPDLPTLFVLGVFIMATYATLPLVGALTMNTPCLRATGNAAAYAVLIFFAAGAHKLIDQEVAMVYAGAHAIAAVLLLLFVPEEAPLVTEKEKTN</sequence>
<reference evidence="2 3" key="1">
    <citation type="submission" date="2017-12" db="EMBL/GenBank/DDBJ databases">
        <title>Sequencing, de novo assembly and annotation of complete genome of a new Thraustochytrid species, strain FCC1311.</title>
        <authorList>
            <person name="Sedici K."/>
            <person name="Godart F."/>
            <person name="Aiese Cigliano R."/>
            <person name="Sanseverino W."/>
            <person name="Barakat M."/>
            <person name="Ortet P."/>
            <person name="Marechal E."/>
            <person name="Cagnac O."/>
            <person name="Amato A."/>
        </authorList>
    </citation>
    <scope>NUCLEOTIDE SEQUENCE [LARGE SCALE GENOMIC DNA]</scope>
</reference>